<feature type="domain" description="Transglycosylase SLT" evidence="5">
    <location>
        <begin position="1033"/>
        <end position="1111"/>
    </location>
</feature>
<feature type="transmembrane region" description="Helical" evidence="4">
    <location>
        <begin position="594"/>
        <end position="615"/>
    </location>
</feature>
<dbReference type="GO" id="GO:0098003">
    <property type="term" value="P:viral tail assembly"/>
    <property type="evidence" value="ECO:0007669"/>
    <property type="project" value="UniProtKB-KW"/>
</dbReference>
<keyword evidence="4" id="KW-0812">Transmembrane</keyword>
<keyword evidence="4" id="KW-1133">Transmembrane helix</keyword>
<dbReference type="PANTHER" id="PTHR37813:SF1">
    <property type="entry name" value="FELS-2 PROPHAGE PROTEIN"/>
    <property type="match status" value="1"/>
</dbReference>
<keyword evidence="3" id="KW-0175">Coiled coil</keyword>
<dbReference type="EMBL" id="BK032709">
    <property type="protein sequence ID" value="DAF56162.1"/>
    <property type="molecule type" value="Genomic_DNA"/>
</dbReference>
<dbReference type="PANTHER" id="PTHR37813">
    <property type="entry name" value="FELS-2 PROPHAGE PROTEIN"/>
    <property type="match status" value="1"/>
</dbReference>
<sequence length="1242" mass="135078">MAKKIKGITIKFGADTTALSKALKSAEDTSKSLGSELSSVNKLLKFDPKNTQLLAQKQELLSKQVENTKEKLESLKQAQGEVEKKFKSGDIGAEEYREFQREIAKTEQDLKSYTTQISRMETEQKSLKESTKQLQTLFEATGKSLDDFQDVLGTRLTNAIKNGTANSDDLTVALNKIGRSVLGADSDIGKLKTALSQIDESGIDQVRLAIDKLKTSSDDATDAIEGVGDAVTSGNLLEAADQLSGVGDKVFEIGEKAVESFQNMEDATAKVNARFDETGKVAENSADLIKRVYEQGLGDSMNAVADAVILVKDNLKDLDDVTLEKIVEQSLVLEETYGIDMAESLRGINGLMQHFGTDAQTAMDMLVAGTQNGLDKTNELGDNLSEYSGKFAEAGYSVEEYFQILQNGLDGGAYNLDKVNDAINEVTTKLADGSIADSMSKINEETGQLEEGTGKWSQSVEDTFRKWQNGEATQKQVIDAIVEDIKSTENQQDKLNKAALAFGSMGEDGGAKFVESLSSVGDAYTDVMGKAQELQDNTTTSAQKMEAAMRKVSDAFAPIGEDIAEILTPVFEMIADLMEKFSELPEPIRNFIEVIGGIAAITANIAPVVGAIMVLNGALVKLVGVGLLPIIGVVAGVAAVIAGIIAVIKNWGDITDWLSEKWSAFKDWMSGLWDTISEKIQEVWNGIKDFFADIWQQIYNVIEGPLKFIEGTIGAVMYAIYAVIYTVWEVIKFALEKAWKWISDTASAVFVPVANFFSDIWNGIKDTATGIWNSIKDTLGGIWNTIKENAMDAFSSVWKFIKDGFNDLKNTLGGIVKKIAQAIVDPIGNAVNGVIRGVNWILKAVGSDMRFDEWSAPKFASGTGGLPRDTIGVVNDQKGSTYKEMIIPPDGKPFIPEGRDVVLPMKKGTKIMPANQTKSFLEELPHFASGIGDFFGGIWSTVKDFTGNVWDYITHPSKIVQIAIDKFTDLSGAFEPWISVAKGAVNTVFDSVVGFVKGIFDTQSNVNYNPSAGVEQWRTLATRALQMTGQYSEANLQRLLYQMQTESGGNPNAINNWDINAVNGTPSKGLMQVIDPTFRAYAMPGYDKNIYDPLSNMLASIRYAVSRYGSLAAAYRGVGYEDGIGDINLSDLLPSLPMLDVKWFKDGGILTKPALFQMPSGGIGGAAEREAEAITPLRSLKGFIQESILEIMGEKDINLNINITTTLDGKVLAQQTVGYARPMIKKMDDFEKLLGGERVGLA</sequence>
<dbReference type="InterPro" id="IPR010090">
    <property type="entry name" value="Phage_tape_meas"/>
</dbReference>
<keyword evidence="1" id="KW-1245">Viral tail assembly</keyword>
<evidence type="ECO:0000259" key="5">
    <source>
        <dbReference type="Pfam" id="PF01464"/>
    </source>
</evidence>
<dbReference type="Pfam" id="PF01464">
    <property type="entry name" value="SLT"/>
    <property type="match status" value="1"/>
</dbReference>
<evidence type="ECO:0000313" key="7">
    <source>
        <dbReference type="EMBL" id="DAF56162.1"/>
    </source>
</evidence>
<evidence type="ECO:0000256" key="1">
    <source>
        <dbReference type="ARBA" id="ARBA00022465"/>
    </source>
</evidence>
<proteinExistence type="predicted"/>
<name>A0A8S5T054_9CAUD</name>
<dbReference type="InterPro" id="IPR023346">
    <property type="entry name" value="Lysozyme-like_dom_sf"/>
</dbReference>
<keyword evidence="4" id="KW-0472">Membrane</keyword>
<dbReference type="Gene3D" id="1.20.120.20">
    <property type="entry name" value="Apolipoprotein"/>
    <property type="match status" value="1"/>
</dbReference>
<protein>
    <submittedName>
        <fullName evidence="7">Minor tail protein</fullName>
    </submittedName>
</protein>
<keyword evidence="2" id="KW-1188">Viral release from host cell</keyword>
<reference evidence="7" key="1">
    <citation type="journal article" date="2021" name="Proc. Natl. Acad. Sci. U.S.A.">
        <title>A Catalog of Tens of Thousands of Viruses from Human Metagenomes Reveals Hidden Associations with Chronic Diseases.</title>
        <authorList>
            <person name="Tisza M.J."/>
            <person name="Buck C.B."/>
        </authorList>
    </citation>
    <scope>NUCLEOTIDE SEQUENCE</scope>
    <source>
        <strain evidence="7">CtL4w2</strain>
    </source>
</reference>
<dbReference type="Gene3D" id="1.10.530.10">
    <property type="match status" value="1"/>
</dbReference>
<evidence type="ECO:0000256" key="2">
    <source>
        <dbReference type="ARBA" id="ARBA00022612"/>
    </source>
</evidence>
<feature type="transmembrane region" description="Helical" evidence="4">
    <location>
        <begin position="622"/>
        <end position="648"/>
    </location>
</feature>
<dbReference type="CDD" id="cd13402">
    <property type="entry name" value="LT_TF-like"/>
    <property type="match status" value="1"/>
</dbReference>
<organism evidence="7">
    <name type="scientific">Siphoviridae sp. ctL4w2</name>
    <dbReference type="NCBI Taxonomy" id="2827844"/>
    <lineage>
        <taxon>Viruses</taxon>
        <taxon>Duplodnaviria</taxon>
        <taxon>Heunggongvirae</taxon>
        <taxon>Uroviricota</taxon>
        <taxon>Caudoviricetes</taxon>
    </lineage>
</organism>
<feature type="domain" description="Phage tail tape measure protein" evidence="6">
    <location>
        <begin position="298"/>
        <end position="478"/>
    </location>
</feature>
<evidence type="ECO:0000256" key="4">
    <source>
        <dbReference type="SAM" id="Phobius"/>
    </source>
</evidence>
<dbReference type="InterPro" id="IPR008258">
    <property type="entry name" value="Transglycosylase_SLT_dom_1"/>
</dbReference>
<dbReference type="SUPFAM" id="SSF53955">
    <property type="entry name" value="Lysozyme-like"/>
    <property type="match status" value="1"/>
</dbReference>
<evidence type="ECO:0000259" key="6">
    <source>
        <dbReference type="Pfam" id="PF10145"/>
    </source>
</evidence>
<dbReference type="Pfam" id="PF10145">
    <property type="entry name" value="PhageMin_Tail"/>
    <property type="match status" value="1"/>
</dbReference>
<accession>A0A8S5T054</accession>
<evidence type="ECO:0000256" key="3">
    <source>
        <dbReference type="SAM" id="Coils"/>
    </source>
</evidence>
<feature type="coiled-coil region" evidence="3">
    <location>
        <begin position="55"/>
        <end position="130"/>
    </location>
</feature>